<evidence type="ECO:0000256" key="4">
    <source>
        <dbReference type="ARBA" id="ARBA00022692"/>
    </source>
</evidence>
<feature type="transmembrane region" description="Helical" evidence="7">
    <location>
        <begin position="77"/>
        <end position="100"/>
    </location>
</feature>
<feature type="transmembrane region" description="Helical" evidence="7">
    <location>
        <begin position="238"/>
        <end position="257"/>
    </location>
</feature>
<dbReference type="EMBL" id="CP002158">
    <property type="protein sequence ID" value="ADL25993.1"/>
    <property type="molecule type" value="Genomic_DNA"/>
</dbReference>
<accession>C9RMN6</accession>
<proteinExistence type="inferred from homology"/>
<reference evidence="9 12" key="1">
    <citation type="submission" date="2009-10" db="EMBL/GenBank/DDBJ databases">
        <title>Complete sequence of Fibrobacter succinogenes subsp. succinogenes S85.</title>
        <authorList>
            <consortium name="US DOE Joint Genome Institute"/>
            <person name="Lucas S."/>
            <person name="Copeland A."/>
            <person name="Lapidus A."/>
            <person name="Glavina del Rio T."/>
            <person name="Tice H."/>
            <person name="Bruce D."/>
            <person name="Goodwin L."/>
            <person name="Pitluck S."/>
            <person name="Chertkov O."/>
            <person name="Detter J.C."/>
            <person name="Han C."/>
            <person name="Tapia R."/>
            <person name="Larimer F."/>
            <person name="Land M."/>
            <person name="Hauser L."/>
            <person name="Kyrpides N."/>
            <person name="Mikhailova N."/>
            <person name="Weimer P.J."/>
            <person name="Stevenson D.M."/>
            <person name="Boyum J."/>
            <person name="Brumm P.I."/>
            <person name="Mead D."/>
        </authorList>
    </citation>
    <scope>NUCLEOTIDE SEQUENCE [LARGE SCALE GENOMIC DNA]</scope>
    <source>
        <strain evidence="12">ATCC 19169 / S85</strain>
        <strain evidence="9">S85</strain>
    </source>
</reference>
<keyword evidence="6 7" id="KW-0472">Membrane</keyword>
<reference evidence="10" key="3">
    <citation type="submission" date="2010-08" db="EMBL/GenBank/DDBJ databases">
        <authorList>
            <person name="Durkin A.S."/>
            <person name="Nelson K.E."/>
            <person name="Morrison M."/>
            <person name="Forsberg C.W."/>
            <person name="Wilson D.B."/>
            <person name="Russell J.B."/>
            <person name="Cann I.K.O."/>
            <person name="Mackie R.I."/>
            <person name="White B.A."/>
        </authorList>
    </citation>
    <scope>NUCLEOTIDE SEQUENCE</scope>
    <source>
        <strain evidence="10">S85</strain>
    </source>
</reference>
<dbReference type="STRING" id="59374.FSU_1083"/>
<dbReference type="PANTHER" id="PTHR40074:SF2">
    <property type="entry name" value="O-ACETYLTRANSFERASE WECH"/>
    <property type="match status" value="1"/>
</dbReference>
<comment type="similarity">
    <text evidence="2">Belongs to the acyltransferase 3 family.</text>
</comment>
<evidence type="ECO:0000256" key="3">
    <source>
        <dbReference type="ARBA" id="ARBA00022475"/>
    </source>
</evidence>
<dbReference type="InterPro" id="IPR002656">
    <property type="entry name" value="Acyl_transf_3_dom"/>
</dbReference>
<dbReference type="RefSeq" id="WP_014545429.1">
    <property type="nucleotide sequence ID" value="NC_013410.1"/>
</dbReference>
<dbReference type="KEGG" id="fsc:FSU_1083"/>
<dbReference type="HOGENOM" id="CLU_055093_3_0_0"/>
<dbReference type="Pfam" id="PF01757">
    <property type="entry name" value="Acyl_transf_3"/>
    <property type="match status" value="1"/>
</dbReference>
<organism evidence="10 11">
    <name type="scientific">Fibrobacter succinogenes (strain ATCC 19169 / S85)</name>
    <dbReference type="NCBI Taxonomy" id="59374"/>
    <lineage>
        <taxon>Bacteria</taxon>
        <taxon>Pseudomonadati</taxon>
        <taxon>Fibrobacterota</taxon>
        <taxon>Fibrobacteria</taxon>
        <taxon>Fibrobacterales</taxon>
        <taxon>Fibrobacteraceae</taxon>
        <taxon>Fibrobacter</taxon>
    </lineage>
</organism>
<dbReference type="AlphaFoldDB" id="C9RMN6"/>
<dbReference type="PATRIC" id="fig|59374.8.peg.1048"/>
<keyword evidence="10" id="KW-0808">Transferase</keyword>
<dbReference type="EMBL" id="CP001792">
    <property type="protein sequence ID" value="ACX74264.1"/>
    <property type="molecule type" value="Genomic_DNA"/>
</dbReference>
<keyword evidence="5 7" id="KW-1133">Transmembrane helix</keyword>
<dbReference type="Proteomes" id="UP000001497">
    <property type="component" value="Chromosome"/>
</dbReference>
<feature type="transmembrane region" description="Helical" evidence="7">
    <location>
        <begin position="277"/>
        <end position="298"/>
    </location>
</feature>
<dbReference type="Proteomes" id="UP000000517">
    <property type="component" value="Chromosome"/>
</dbReference>
<evidence type="ECO:0000256" key="7">
    <source>
        <dbReference type="SAM" id="Phobius"/>
    </source>
</evidence>
<dbReference type="GO" id="GO:0005886">
    <property type="term" value="C:plasma membrane"/>
    <property type="evidence" value="ECO:0007669"/>
    <property type="project" value="UniProtKB-SubCell"/>
</dbReference>
<reference evidence="11" key="2">
    <citation type="submission" date="2010-08" db="EMBL/GenBank/DDBJ databases">
        <title>Complete sequence of Fibrobacter succinogenes subsp. succinogenes S85.</title>
        <authorList>
            <person name="Durkin A.S."/>
            <person name="Nelson K.E."/>
            <person name="Morrison M."/>
            <person name="Forsberg C.W."/>
            <person name="Wilson D.B."/>
            <person name="Russell J.B."/>
            <person name="Cann I.K.O."/>
            <person name="Mackie R.I."/>
            <person name="White B.A."/>
        </authorList>
    </citation>
    <scope>NUCLEOTIDE SEQUENCE [LARGE SCALE GENOMIC DNA]</scope>
    <source>
        <strain evidence="11">ATCC 19169 / S85</strain>
    </source>
</reference>
<keyword evidence="3" id="KW-1003">Cell membrane</keyword>
<feature type="transmembrane region" description="Helical" evidence="7">
    <location>
        <begin position="310"/>
        <end position="327"/>
    </location>
</feature>
<evidence type="ECO:0000313" key="11">
    <source>
        <dbReference type="Proteomes" id="UP000000517"/>
    </source>
</evidence>
<name>C9RMN6_FIBSS</name>
<evidence type="ECO:0000256" key="6">
    <source>
        <dbReference type="ARBA" id="ARBA00023136"/>
    </source>
</evidence>
<evidence type="ECO:0000256" key="5">
    <source>
        <dbReference type="ARBA" id="ARBA00022989"/>
    </source>
</evidence>
<evidence type="ECO:0000256" key="2">
    <source>
        <dbReference type="ARBA" id="ARBA00007400"/>
    </source>
</evidence>
<keyword evidence="10" id="KW-0012">Acyltransferase</keyword>
<protein>
    <submittedName>
        <fullName evidence="9">Acyltransferase 3</fullName>
    </submittedName>
    <submittedName>
        <fullName evidence="10">Acyltransferase family protein</fullName>
    </submittedName>
</protein>
<dbReference type="PANTHER" id="PTHR40074">
    <property type="entry name" value="O-ACETYLTRANSFERASE WECH"/>
    <property type="match status" value="1"/>
</dbReference>
<feature type="transmembrane region" description="Helical" evidence="7">
    <location>
        <begin position="120"/>
        <end position="145"/>
    </location>
</feature>
<sequence>MENSTAQLGQVAKRNEVLNLLKGLACIAVVFIHIKFPGAVGIILGSSLTHFAVPSFLMIAGYFAFEKDETVIKRRLIKILKIFAFGYLCFLGYNVFVQILRGFAIEWLSLNFKYTTPIKYAVFCTIDFAIPLWYLIAMAETYIVWYFIVKHKKENKALYVMPLLFLFKMVLTVYCETNHLPWMYKINFLTGAMPYFLFGYYLHSKETFFKSFRYSSVLLVIIAGILISMISLFCGFHIKFSCIGIVFYSLAIFSLAIKIPKKSYCRPLEYIGDKLSLNVYIFHMLIASVLSTVCSKYLLNIDLSAGLLNWIRPILVVILTLVWAQVLEKVKIRF</sequence>
<dbReference type="KEGG" id="fsu:Fisuc_0652"/>
<feature type="transmembrane region" description="Helical" evidence="7">
    <location>
        <begin position="186"/>
        <end position="202"/>
    </location>
</feature>
<dbReference type="GO" id="GO:0016413">
    <property type="term" value="F:O-acetyltransferase activity"/>
    <property type="evidence" value="ECO:0007669"/>
    <property type="project" value="TreeGrafter"/>
</dbReference>
<dbReference type="eggNOG" id="COG1835">
    <property type="taxonomic scope" value="Bacteria"/>
</dbReference>
<feature type="transmembrane region" description="Helical" evidence="7">
    <location>
        <begin position="42"/>
        <end position="65"/>
    </location>
</feature>
<feature type="domain" description="Acyltransferase 3" evidence="8">
    <location>
        <begin position="18"/>
        <end position="327"/>
    </location>
</feature>
<evidence type="ECO:0000313" key="10">
    <source>
        <dbReference type="EMBL" id="ADL25993.1"/>
    </source>
</evidence>
<keyword evidence="4 7" id="KW-0812">Transmembrane</keyword>
<feature type="transmembrane region" description="Helical" evidence="7">
    <location>
        <begin position="157"/>
        <end position="174"/>
    </location>
</feature>
<evidence type="ECO:0000259" key="8">
    <source>
        <dbReference type="Pfam" id="PF01757"/>
    </source>
</evidence>
<feature type="transmembrane region" description="Helical" evidence="7">
    <location>
        <begin position="214"/>
        <end position="232"/>
    </location>
</feature>
<keyword evidence="12" id="KW-1185">Reference proteome</keyword>
<evidence type="ECO:0000313" key="12">
    <source>
        <dbReference type="Proteomes" id="UP000001497"/>
    </source>
</evidence>
<gene>
    <name evidence="9" type="ordered locus">Fisuc_0652</name>
    <name evidence="10" type="ordered locus">FSU_1083</name>
</gene>
<evidence type="ECO:0000313" key="9">
    <source>
        <dbReference type="EMBL" id="ACX74264.1"/>
    </source>
</evidence>
<dbReference type="GO" id="GO:0009246">
    <property type="term" value="P:enterobacterial common antigen biosynthetic process"/>
    <property type="evidence" value="ECO:0007669"/>
    <property type="project" value="TreeGrafter"/>
</dbReference>
<comment type="subcellular location">
    <subcellularLocation>
        <location evidence="1">Cell membrane</location>
        <topology evidence="1">Multi-pass membrane protein</topology>
    </subcellularLocation>
</comment>
<feature type="transmembrane region" description="Helical" evidence="7">
    <location>
        <begin position="17"/>
        <end position="36"/>
    </location>
</feature>
<evidence type="ECO:0000256" key="1">
    <source>
        <dbReference type="ARBA" id="ARBA00004651"/>
    </source>
</evidence>
<dbReference type="OrthoDB" id="9810469at2"/>